<dbReference type="Proteomes" id="UP001165121">
    <property type="component" value="Unassembled WGS sequence"/>
</dbReference>
<evidence type="ECO:0000256" key="1">
    <source>
        <dbReference type="SAM" id="MobiDB-lite"/>
    </source>
</evidence>
<name>A0A9W7D7B2_9STRA</name>
<gene>
    <name evidence="2" type="ORF">Pfra01_002704000</name>
</gene>
<dbReference type="EMBL" id="BSXT01006141">
    <property type="protein sequence ID" value="GMF62030.1"/>
    <property type="molecule type" value="Genomic_DNA"/>
</dbReference>
<protein>
    <submittedName>
        <fullName evidence="2">Unnamed protein product</fullName>
    </submittedName>
</protein>
<accession>A0A9W7D7B2</accession>
<evidence type="ECO:0000313" key="2">
    <source>
        <dbReference type="EMBL" id="GMF62030.1"/>
    </source>
</evidence>
<feature type="region of interest" description="Disordered" evidence="1">
    <location>
        <begin position="1"/>
        <end position="21"/>
    </location>
</feature>
<dbReference type="AlphaFoldDB" id="A0A9W7D7B2"/>
<comment type="caution">
    <text evidence="2">The sequence shown here is derived from an EMBL/GenBank/DDBJ whole genome shotgun (WGS) entry which is preliminary data.</text>
</comment>
<organism evidence="2 3">
    <name type="scientific">Phytophthora fragariaefolia</name>
    <dbReference type="NCBI Taxonomy" id="1490495"/>
    <lineage>
        <taxon>Eukaryota</taxon>
        <taxon>Sar</taxon>
        <taxon>Stramenopiles</taxon>
        <taxon>Oomycota</taxon>
        <taxon>Peronosporomycetes</taxon>
        <taxon>Peronosporales</taxon>
        <taxon>Peronosporaceae</taxon>
        <taxon>Phytophthora</taxon>
    </lineage>
</organism>
<reference evidence="2" key="1">
    <citation type="submission" date="2023-04" db="EMBL/GenBank/DDBJ databases">
        <title>Phytophthora fragariaefolia NBRC 109709.</title>
        <authorList>
            <person name="Ichikawa N."/>
            <person name="Sato H."/>
            <person name="Tonouchi N."/>
        </authorList>
    </citation>
    <scope>NUCLEOTIDE SEQUENCE</scope>
    <source>
        <strain evidence="2">NBRC 109709</strain>
    </source>
</reference>
<dbReference type="OrthoDB" id="127160at2759"/>
<proteinExistence type="predicted"/>
<evidence type="ECO:0000313" key="3">
    <source>
        <dbReference type="Proteomes" id="UP001165121"/>
    </source>
</evidence>
<sequence length="139" mass="15622">MGSTDRKLPANDPGRRHESVGARHRLNKTFAVRITQCKLEHNHSLTEYGFKSHPSNRIPLDVSGSKTVDELRKAGAKKVSILKFVKDNSSSNPMAQGVQNLVRKAGENEQVRSSSAKCLTKWMTDFGEIPRNRRAYFRG</sequence>
<keyword evidence="3" id="KW-1185">Reference proteome</keyword>